<dbReference type="Pfam" id="PF05448">
    <property type="entry name" value="AXE1"/>
    <property type="match status" value="1"/>
</dbReference>
<protein>
    <submittedName>
        <fullName evidence="4">Cephalosporin-C deacetylase</fullName>
    </submittedName>
</protein>
<dbReference type="RefSeq" id="WP_090033073.1">
    <property type="nucleotide sequence ID" value="NZ_BONM01000004.1"/>
</dbReference>
<accession>A0A1I0YZT9</accession>
<dbReference type="OrthoDB" id="9770528at2"/>
<evidence type="ECO:0000256" key="1">
    <source>
        <dbReference type="PIRSR" id="PIRSR639069-1"/>
    </source>
</evidence>
<dbReference type="InterPro" id="IPR039069">
    <property type="entry name" value="CE7"/>
</dbReference>
<keyword evidence="5" id="KW-1185">Reference proteome</keyword>
<feature type="binding site" evidence="2">
    <location>
        <position position="92"/>
    </location>
    <ligand>
        <name>substrate</name>
    </ligand>
</feature>
<evidence type="ECO:0000256" key="2">
    <source>
        <dbReference type="PIRSR" id="PIRSR639069-2"/>
    </source>
</evidence>
<dbReference type="STRING" id="988821.SAMN05421867_10950"/>
<dbReference type="PANTHER" id="PTHR40111">
    <property type="entry name" value="CEPHALOSPORIN-C DEACETYLASE"/>
    <property type="match status" value="1"/>
</dbReference>
<dbReference type="InterPro" id="IPR029058">
    <property type="entry name" value="AB_hydrolase_fold"/>
</dbReference>
<name>A0A1I0YZT9_9CELL</name>
<organism evidence="4 5">
    <name type="scientific">Cellulomonas marina</name>
    <dbReference type="NCBI Taxonomy" id="988821"/>
    <lineage>
        <taxon>Bacteria</taxon>
        <taxon>Bacillati</taxon>
        <taxon>Actinomycetota</taxon>
        <taxon>Actinomycetes</taxon>
        <taxon>Micrococcales</taxon>
        <taxon>Cellulomonadaceae</taxon>
        <taxon>Cellulomonas</taxon>
    </lineage>
</organism>
<evidence type="ECO:0000313" key="4">
    <source>
        <dbReference type="EMBL" id="SFB18366.1"/>
    </source>
</evidence>
<feature type="active site" description="Nucleophile" evidence="1">
    <location>
        <position position="188"/>
    </location>
</feature>
<dbReference type="SUPFAM" id="SSF53474">
    <property type="entry name" value="alpha/beta-Hydrolases"/>
    <property type="match status" value="1"/>
</dbReference>
<evidence type="ECO:0000313" key="5">
    <source>
        <dbReference type="Proteomes" id="UP000199012"/>
    </source>
</evidence>
<evidence type="ECO:0000259" key="3">
    <source>
        <dbReference type="Pfam" id="PF05448"/>
    </source>
</evidence>
<dbReference type="InterPro" id="IPR008391">
    <property type="entry name" value="AXE1_dom"/>
</dbReference>
<dbReference type="Proteomes" id="UP000199012">
    <property type="component" value="Unassembled WGS sequence"/>
</dbReference>
<gene>
    <name evidence="4" type="ORF">SAMN05421867_10950</name>
</gene>
<dbReference type="GO" id="GO:0052689">
    <property type="term" value="F:carboxylic ester hydrolase activity"/>
    <property type="evidence" value="ECO:0007669"/>
    <property type="project" value="TreeGrafter"/>
</dbReference>
<dbReference type="PANTHER" id="PTHR40111:SF1">
    <property type="entry name" value="CEPHALOSPORIN-C DEACETYLASE"/>
    <property type="match status" value="1"/>
</dbReference>
<sequence>MAHFDLPLAELEQYRPRIDEPDGLDAFWERTLAETREFPLDLQLTEVENHLALVTTYDVTYSGFGGTRVKAWLHVPAGAAGPLPAVVEFLGYSGGRGLPHQHMSYALAGYAHLVMDTRGQGWGWRAGDTPDDVPTTTAGAVPGSMTRGIESPETYFYRRVFADAVRAVDAAMAAPLVDPARVAVAGGSQGGGIAIAAAALHPQVAAALVDVPFLCHFPRALTLTDNDPYHEVVRFLARYHEAEEAVMRTLAHVDGAVLAARATAPTLFSVALMDATCPPSTVFAAFNRWGGQDKRIAVYPFNQHEGGDEHHQVRKYAWLAERLRPTAV</sequence>
<reference evidence="4 5" key="1">
    <citation type="submission" date="2016-10" db="EMBL/GenBank/DDBJ databases">
        <authorList>
            <person name="de Groot N.N."/>
        </authorList>
    </citation>
    <scope>NUCLEOTIDE SEQUENCE [LARGE SCALE GENOMIC DNA]</scope>
    <source>
        <strain evidence="4 5">CGMCC 4.6945</strain>
    </source>
</reference>
<proteinExistence type="predicted"/>
<feature type="active site" description="Charge relay system" evidence="1">
    <location>
        <position position="274"/>
    </location>
</feature>
<dbReference type="GO" id="GO:0005976">
    <property type="term" value="P:polysaccharide metabolic process"/>
    <property type="evidence" value="ECO:0007669"/>
    <property type="project" value="TreeGrafter"/>
</dbReference>
<feature type="domain" description="Acetyl xylan esterase" evidence="3">
    <location>
        <begin position="1"/>
        <end position="320"/>
    </location>
</feature>
<dbReference type="Gene3D" id="3.40.50.1820">
    <property type="entry name" value="alpha/beta hydrolase"/>
    <property type="match status" value="1"/>
</dbReference>
<dbReference type="AlphaFoldDB" id="A0A1I0YZT9"/>
<feature type="active site" description="Charge relay system" evidence="1">
    <location>
        <position position="304"/>
    </location>
</feature>
<dbReference type="EMBL" id="FOKA01000009">
    <property type="protein sequence ID" value="SFB18366.1"/>
    <property type="molecule type" value="Genomic_DNA"/>
</dbReference>